<keyword evidence="1" id="KW-0812">Transmembrane</keyword>
<evidence type="ECO:0000313" key="2">
    <source>
        <dbReference type="EMBL" id="EYE87153.1"/>
    </source>
</evidence>
<evidence type="ECO:0000256" key="1">
    <source>
        <dbReference type="SAM" id="Phobius"/>
    </source>
</evidence>
<dbReference type="RefSeq" id="WP_035381992.1">
    <property type="nucleotide sequence ID" value="NZ_AZQP01000116.1"/>
</dbReference>
<accession>A0A017RQY4</accession>
<feature type="transmembrane region" description="Helical" evidence="1">
    <location>
        <begin position="70"/>
        <end position="91"/>
    </location>
</feature>
<evidence type="ECO:0000313" key="3">
    <source>
        <dbReference type="Proteomes" id="UP000019681"/>
    </source>
</evidence>
<proteinExistence type="predicted"/>
<dbReference type="Proteomes" id="UP000019681">
    <property type="component" value="Unassembled WGS sequence"/>
</dbReference>
<keyword evidence="1" id="KW-1133">Transmembrane helix</keyword>
<gene>
    <name evidence="2" type="ORF">Q428_14945</name>
</gene>
<reference evidence="2 3" key="1">
    <citation type="journal article" date="2014" name="Genome Announc.">
        <title>Draft Genome Sequence of Fervidicella metallireducens Strain AeBT, an Iron-Reducing Thermoanaerobe from the Great Artesian Basin.</title>
        <authorList>
            <person name="Patel B.K."/>
        </authorList>
    </citation>
    <scope>NUCLEOTIDE SEQUENCE [LARGE SCALE GENOMIC DNA]</scope>
    <source>
        <strain evidence="2 3">AeB</strain>
    </source>
</reference>
<protein>
    <submittedName>
        <fullName evidence="2">Uncharacterized protein</fullName>
    </submittedName>
</protein>
<feature type="transmembrane region" description="Helical" evidence="1">
    <location>
        <begin position="12"/>
        <end position="31"/>
    </location>
</feature>
<feature type="transmembrane region" description="Helical" evidence="1">
    <location>
        <begin position="37"/>
        <end position="58"/>
    </location>
</feature>
<comment type="caution">
    <text evidence="2">The sequence shown here is derived from an EMBL/GenBank/DDBJ whole genome shotgun (WGS) entry which is preliminary data.</text>
</comment>
<dbReference type="AlphaFoldDB" id="A0A017RQY4"/>
<sequence length="105" mass="12074">MVQNRERRKRYIYYLIGYMVAYFITLSYNSFDIFSISPVNLMSLVIGFGLGTALYYGLKPGGFYKYSLEMLKQILACIFIFIIALTVLMILQNSFGLNSKFFIGG</sequence>
<name>A0A017RQY4_9CLOT</name>
<organism evidence="2 3">
    <name type="scientific">Fervidicella metallireducens AeB</name>
    <dbReference type="NCBI Taxonomy" id="1403537"/>
    <lineage>
        <taxon>Bacteria</taxon>
        <taxon>Bacillati</taxon>
        <taxon>Bacillota</taxon>
        <taxon>Clostridia</taxon>
        <taxon>Eubacteriales</taxon>
        <taxon>Clostridiaceae</taxon>
        <taxon>Fervidicella</taxon>
    </lineage>
</organism>
<keyword evidence="3" id="KW-1185">Reference proteome</keyword>
<dbReference type="EMBL" id="AZQP01000116">
    <property type="protein sequence ID" value="EYE87153.1"/>
    <property type="molecule type" value="Genomic_DNA"/>
</dbReference>
<keyword evidence="1" id="KW-0472">Membrane</keyword>